<reference evidence="1" key="1">
    <citation type="journal article" date="2020" name="Stud. Mycol.">
        <title>101 Dothideomycetes genomes: a test case for predicting lifestyles and emergence of pathogens.</title>
        <authorList>
            <person name="Haridas S."/>
            <person name="Albert R."/>
            <person name="Binder M."/>
            <person name="Bloem J."/>
            <person name="Labutti K."/>
            <person name="Salamov A."/>
            <person name="Andreopoulos B."/>
            <person name="Baker S."/>
            <person name="Barry K."/>
            <person name="Bills G."/>
            <person name="Bluhm B."/>
            <person name="Cannon C."/>
            <person name="Castanera R."/>
            <person name="Culley D."/>
            <person name="Daum C."/>
            <person name="Ezra D."/>
            <person name="Gonzalez J."/>
            <person name="Henrissat B."/>
            <person name="Kuo A."/>
            <person name="Liang C."/>
            <person name="Lipzen A."/>
            <person name="Lutzoni F."/>
            <person name="Magnuson J."/>
            <person name="Mondo S."/>
            <person name="Nolan M."/>
            <person name="Ohm R."/>
            <person name="Pangilinan J."/>
            <person name="Park H.-J."/>
            <person name="Ramirez L."/>
            <person name="Alfaro M."/>
            <person name="Sun H."/>
            <person name="Tritt A."/>
            <person name="Yoshinaga Y."/>
            <person name="Zwiers L.-H."/>
            <person name="Turgeon B."/>
            <person name="Goodwin S."/>
            <person name="Spatafora J."/>
            <person name="Crous P."/>
            <person name="Grigoriev I."/>
        </authorList>
    </citation>
    <scope>NUCLEOTIDE SEQUENCE</scope>
    <source>
        <strain evidence="1">ATCC 200398</strain>
    </source>
</reference>
<evidence type="ECO:0000313" key="1">
    <source>
        <dbReference type="EMBL" id="KAF2475418.1"/>
    </source>
</evidence>
<accession>A0ACB6R9H7</accession>
<gene>
    <name evidence="1" type="ORF">BDR25DRAFT_201736</name>
</gene>
<feature type="non-terminal residue" evidence="1">
    <location>
        <position position="316"/>
    </location>
</feature>
<organism evidence="1 2">
    <name type="scientific">Lindgomyces ingoldianus</name>
    <dbReference type="NCBI Taxonomy" id="673940"/>
    <lineage>
        <taxon>Eukaryota</taxon>
        <taxon>Fungi</taxon>
        <taxon>Dikarya</taxon>
        <taxon>Ascomycota</taxon>
        <taxon>Pezizomycotina</taxon>
        <taxon>Dothideomycetes</taxon>
        <taxon>Pleosporomycetidae</taxon>
        <taxon>Pleosporales</taxon>
        <taxon>Lindgomycetaceae</taxon>
        <taxon>Lindgomyces</taxon>
    </lineage>
</organism>
<evidence type="ECO:0000313" key="2">
    <source>
        <dbReference type="Proteomes" id="UP000799755"/>
    </source>
</evidence>
<sequence>HSRTEAIPNIVHYTYLKKDSSSTLDLTFQDFLSIYSASLYFKPRSILIHTDHNATYLKTAAKEGSRWTRKILTGFPNILKMNFVVPPTEANNMLIKNIEHKSDFVRWEQLYATGGIYLDWDVVALRDIALFRQIGFRNVVGRQYGGKVNPGLMMAEKESRMSYLMTRESPQVFDGEWETHSVDLLTHISQRLVRVENEVLILDEMAWAPTNWEAWSFDKLFGTHNEPQLVSDEEVIEDQEQDPIARWDNRRMRAEWEMDFSGTYLLHAFKSRGHNVEGFKGVSVKYVMQRNSNYGRAAYPVVKHMVDHGVVNETDD</sequence>
<name>A0ACB6R9H7_9PLEO</name>
<comment type="caution">
    <text evidence="1">The sequence shown here is derived from an EMBL/GenBank/DDBJ whole genome shotgun (WGS) entry which is preliminary data.</text>
</comment>
<dbReference type="EMBL" id="MU003496">
    <property type="protein sequence ID" value="KAF2475418.1"/>
    <property type="molecule type" value="Genomic_DNA"/>
</dbReference>
<feature type="non-terminal residue" evidence="1">
    <location>
        <position position="1"/>
    </location>
</feature>
<proteinExistence type="predicted"/>
<dbReference type="Proteomes" id="UP000799755">
    <property type="component" value="Unassembled WGS sequence"/>
</dbReference>
<keyword evidence="2" id="KW-1185">Reference proteome</keyword>
<protein>
    <submittedName>
        <fullName evidence="1">Uncharacterized protein</fullName>
    </submittedName>
</protein>